<name>A0ACC1KPE0_9FUNG</name>
<evidence type="ECO:0000313" key="1">
    <source>
        <dbReference type="EMBL" id="KAJ2792369.1"/>
    </source>
</evidence>
<dbReference type="EMBL" id="JANBUK010000032">
    <property type="protein sequence ID" value="KAJ2792369.1"/>
    <property type="molecule type" value="Genomic_DNA"/>
</dbReference>
<gene>
    <name evidence="1" type="primary">KRE2_1</name>
    <name evidence="1" type="ORF">GGI18_000450</name>
</gene>
<evidence type="ECO:0000313" key="2">
    <source>
        <dbReference type="Proteomes" id="UP001140066"/>
    </source>
</evidence>
<proteinExistence type="predicted"/>
<reference evidence="1" key="1">
    <citation type="submission" date="2022-07" db="EMBL/GenBank/DDBJ databases">
        <title>Phylogenomic reconstructions and comparative analyses of Kickxellomycotina fungi.</title>
        <authorList>
            <person name="Reynolds N.K."/>
            <person name="Stajich J.E."/>
            <person name="Barry K."/>
            <person name="Grigoriev I.V."/>
            <person name="Crous P."/>
            <person name="Smith M.E."/>
        </authorList>
    </citation>
    <scope>NUCLEOTIDE SEQUENCE</scope>
    <source>
        <strain evidence="1">BCRC 34191</strain>
    </source>
</reference>
<organism evidence="1 2">
    <name type="scientific">Coemansia linderi</name>
    <dbReference type="NCBI Taxonomy" id="2663919"/>
    <lineage>
        <taxon>Eukaryota</taxon>
        <taxon>Fungi</taxon>
        <taxon>Fungi incertae sedis</taxon>
        <taxon>Zoopagomycota</taxon>
        <taxon>Kickxellomycotina</taxon>
        <taxon>Kickxellomycetes</taxon>
        <taxon>Kickxellales</taxon>
        <taxon>Kickxellaceae</taxon>
        <taxon>Coemansia</taxon>
    </lineage>
</organism>
<protein>
    <submittedName>
        <fullName evidence="1">Alpha 1,2-mannosyltransferase 2.4.1</fullName>
    </submittedName>
</protein>
<accession>A0ACC1KPE0</accession>
<sequence length="349" mass="41066">MPKIKDLAKREKYLAGNTTSTGNNNTLLRAAIVALVRDSDLDGICATIRQVEDRFNREFGYPYILLNDEDFTQEFMDSVRAVTEAKVYFGKLPASHRRLSPYVTEEKVKAALERNKNRCLYGGSYSYRLMCRYRFGFTHKHPLLANLDYYWRIEPGAEYYCNIPYDPFRFMCDKNIVYGFTITPTEKNKAVETLWTTTRQWMLENPEILPEKSFIQWAVDKSGEYTRCHFWSNFEIVDLAFYRSAAYESYFQHLDRAGGFFYEQWGDAPVHSIAASMLLRKEQIHWFEDIGYYYPRYTHCPNKPEMQRNCICNKKSGFVYHDMCIRRFTEVSAIDKGQGLALAHLPDRK</sequence>
<keyword evidence="2" id="KW-1185">Reference proteome</keyword>
<comment type="caution">
    <text evidence="1">The sequence shown here is derived from an EMBL/GenBank/DDBJ whole genome shotgun (WGS) entry which is preliminary data.</text>
</comment>
<dbReference type="Proteomes" id="UP001140066">
    <property type="component" value="Unassembled WGS sequence"/>
</dbReference>